<organism evidence="2 3">
    <name type="scientific">Naasia lichenicola</name>
    <dbReference type="NCBI Taxonomy" id="2565933"/>
    <lineage>
        <taxon>Bacteria</taxon>
        <taxon>Bacillati</taxon>
        <taxon>Actinomycetota</taxon>
        <taxon>Actinomycetes</taxon>
        <taxon>Micrococcales</taxon>
        <taxon>Microbacteriaceae</taxon>
        <taxon>Naasia</taxon>
    </lineage>
</organism>
<feature type="domain" description="Lon N-terminal" evidence="1">
    <location>
        <begin position="1"/>
        <end position="195"/>
    </location>
</feature>
<dbReference type="SMART" id="SM00464">
    <property type="entry name" value="LON"/>
    <property type="match status" value="1"/>
</dbReference>
<dbReference type="PANTHER" id="PTHR46732">
    <property type="entry name" value="ATP-DEPENDENT PROTEASE LA (LON) DOMAIN PROTEIN"/>
    <property type="match status" value="1"/>
</dbReference>
<proteinExistence type="predicted"/>
<comment type="caution">
    <text evidence="2">The sequence shown here is derived from an EMBL/GenBank/DDBJ whole genome shotgun (WGS) entry which is preliminary data.</text>
</comment>
<dbReference type="PANTHER" id="PTHR46732:SF8">
    <property type="entry name" value="ATP-DEPENDENT PROTEASE LA (LON) DOMAIN PROTEIN"/>
    <property type="match status" value="1"/>
</dbReference>
<dbReference type="RefSeq" id="WP_136428816.1">
    <property type="nucleotide sequence ID" value="NZ_SSSM01000006.1"/>
</dbReference>
<dbReference type="Gene3D" id="2.30.130.40">
    <property type="entry name" value="LON domain-like"/>
    <property type="match status" value="1"/>
</dbReference>
<dbReference type="InterPro" id="IPR046336">
    <property type="entry name" value="Lon_prtase_N_sf"/>
</dbReference>
<dbReference type="AlphaFoldDB" id="A0A4S4FHF1"/>
<reference evidence="2 3" key="1">
    <citation type="submission" date="2019-04" db="EMBL/GenBank/DDBJ databases">
        <authorList>
            <person name="Jiang L."/>
        </authorList>
    </citation>
    <scope>NUCLEOTIDE SEQUENCE [LARGE SCALE GENOMIC DNA]</scope>
    <source>
        <strain evidence="2 3">YIM 131853</strain>
    </source>
</reference>
<accession>A0A4S4FHF1</accession>
<protein>
    <submittedName>
        <fullName evidence="2">Peptidase S16</fullName>
    </submittedName>
</protein>
<evidence type="ECO:0000313" key="3">
    <source>
        <dbReference type="Proteomes" id="UP000309133"/>
    </source>
</evidence>
<name>A0A4S4FHF1_9MICO</name>
<dbReference type="EMBL" id="SSSM01000006">
    <property type="protein sequence ID" value="THG28456.1"/>
    <property type="molecule type" value="Genomic_DNA"/>
</dbReference>
<dbReference type="PROSITE" id="PS51787">
    <property type="entry name" value="LON_N"/>
    <property type="match status" value="1"/>
</dbReference>
<keyword evidence="3" id="KW-1185">Reference proteome</keyword>
<gene>
    <name evidence="2" type="ORF">E6C64_16640</name>
</gene>
<sequence>MSELAMFPLGSVLLPYMPLPLRVFEERYLQMLAQILQVEPSEFGVVLIERGQEVGGGEKRMSLGTIAQIVQLEPSEVGVLMIAQGARRIRITEWLDDDPFPRAEIEELPELVWVDELAGLRQTAEKAVRRVLARASEWEEQTWSAQVELSDDPMEATWQLAGVAPLGPLDQLVLLSATSTEELLTELIRLCTEFEETLWLPE</sequence>
<dbReference type="InterPro" id="IPR015947">
    <property type="entry name" value="PUA-like_sf"/>
</dbReference>
<dbReference type="SUPFAM" id="SSF88697">
    <property type="entry name" value="PUA domain-like"/>
    <property type="match status" value="1"/>
</dbReference>
<evidence type="ECO:0000259" key="1">
    <source>
        <dbReference type="PROSITE" id="PS51787"/>
    </source>
</evidence>
<dbReference type="OrthoDB" id="25394at2"/>
<dbReference type="Pfam" id="PF02190">
    <property type="entry name" value="LON_substr_bdg"/>
    <property type="match status" value="1"/>
</dbReference>
<evidence type="ECO:0000313" key="2">
    <source>
        <dbReference type="EMBL" id="THG28456.1"/>
    </source>
</evidence>
<dbReference type="InterPro" id="IPR003111">
    <property type="entry name" value="Lon_prtase_N"/>
</dbReference>
<dbReference type="Proteomes" id="UP000309133">
    <property type="component" value="Unassembled WGS sequence"/>
</dbReference>